<accession>A0A0E9TEU9</accession>
<sequence>MCFYTVRLNIHKTLTLKAQANYKLTTIQRNDWTR</sequence>
<name>A0A0E9TEU9_ANGAN</name>
<reference evidence="1" key="1">
    <citation type="submission" date="2014-11" db="EMBL/GenBank/DDBJ databases">
        <authorList>
            <person name="Amaro Gonzalez C."/>
        </authorList>
    </citation>
    <scope>NUCLEOTIDE SEQUENCE</scope>
</reference>
<dbReference type="EMBL" id="GBXM01056358">
    <property type="protein sequence ID" value="JAH52219.1"/>
    <property type="molecule type" value="Transcribed_RNA"/>
</dbReference>
<protein>
    <submittedName>
        <fullName evidence="1">Uncharacterized protein</fullName>
    </submittedName>
</protein>
<reference evidence="1" key="2">
    <citation type="journal article" date="2015" name="Fish Shellfish Immunol.">
        <title>Early steps in the European eel (Anguilla anguilla)-Vibrio vulnificus interaction in the gills: Role of the RtxA13 toxin.</title>
        <authorList>
            <person name="Callol A."/>
            <person name="Pajuelo D."/>
            <person name="Ebbesson L."/>
            <person name="Teles M."/>
            <person name="MacKenzie S."/>
            <person name="Amaro C."/>
        </authorList>
    </citation>
    <scope>NUCLEOTIDE SEQUENCE</scope>
</reference>
<dbReference type="AlphaFoldDB" id="A0A0E9TEU9"/>
<proteinExistence type="predicted"/>
<evidence type="ECO:0000313" key="1">
    <source>
        <dbReference type="EMBL" id="JAH52219.1"/>
    </source>
</evidence>
<organism evidence="1">
    <name type="scientific">Anguilla anguilla</name>
    <name type="common">European freshwater eel</name>
    <name type="synonym">Muraena anguilla</name>
    <dbReference type="NCBI Taxonomy" id="7936"/>
    <lineage>
        <taxon>Eukaryota</taxon>
        <taxon>Metazoa</taxon>
        <taxon>Chordata</taxon>
        <taxon>Craniata</taxon>
        <taxon>Vertebrata</taxon>
        <taxon>Euteleostomi</taxon>
        <taxon>Actinopterygii</taxon>
        <taxon>Neopterygii</taxon>
        <taxon>Teleostei</taxon>
        <taxon>Anguilliformes</taxon>
        <taxon>Anguillidae</taxon>
        <taxon>Anguilla</taxon>
    </lineage>
</organism>